<evidence type="ECO:0000256" key="4">
    <source>
        <dbReference type="PROSITE-ProRule" id="PRU00134"/>
    </source>
</evidence>
<proteinExistence type="predicted"/>
<protein>
    <submittedName>
        <fullName evidence="6">MYND-type domain-containing protein</fullName>
    </submittedName>
</protein>
<organism evidence="6 7">
    <name type="scientific">Mycena venus</name>
    <dbReference type="NCBI Taxonomy" id="2733690"/>
    <lineage>
        <taxon>Eukaryota</taxon>
        <taxon>Fungi</taxon>
        <taxon>Dikarya</taxon>
        <taxon>Basidiomycota</taxon>
        <taxon>Agaricomycotina</taxon>
        <taxon>Agaricomycetes</taxon>
        <taxon>Agaricomycetidae</taxon>
        <taxon>Agaricales</taxon>
        <taxon>Marasmiineae</taxon>
        <taxon>Mycenaceae</taxon>
        <taxon>Mycena</taxon>
    </lineage>
</organism>
<dbReference type="Pfam" id="PF01753">
    <property type="entry name" value="zf-MYND"/>
    <property type="match status" value="1"/>
</dbReference>
<accession>A0A8H6XQM3</accession>
<dbReference type="PROSITE" id="PS50865">
    <property type="entry name" value="ZF_MYND_2"/>
    <property type="match status" value="1"/>
</dbReference>
<name>A0A8H6XQM3_9AGAR</name>
<evidence type="ECO:0000256" key="1">
    <source>
        <dbReference type="ARBA" id="ARBA00022723"/>
    </source>
</evidence>
<keyword evidence="3" id="KW-0862">Zinc</keyword>
<sequence length="455" mass="52257">MRPPHVSTFTSALIVIGRIARHELTAAILEENASWVVTRMLVIIADTLRIAGADNRSNPDFMAYMECLNSGFTFLRFAFVRDNSPRWIAQSLDAGLLRAICELAPVLEVQMHQFCKDCIQHILHDSLPKNMVYLSVVKLVDREINDIDEDTEEAGVGQSWLYDDWLSLMHLASQRSVIAELPKHARGTAKTGCESMKCSKAAPKTELLRCSGCLYVYYCSKKCQKDAWPNHRGICKLKNEDRSRSKDVPKEEMRQLFTKSDAQFFRELFSTDASAHLAHLHRLAKRDFPTEKGEHFAICLDYTNAAYPAGTCSLKDIRTYKFPGMNDVEWETDDPDVVAQNEELIKMVRRDPKMHTFIEVAFTWGERRMSRNFIIRPNIWANPVSTPTLNWSGKKACENEDTEDNSVGLLERLLGFNFNAVYWTEMNQSSPILRWLVFLLFSDLTRVSRPRRLMN</sequence>
<evidence type="ECO:0000256" key="2">
    <source>
        <dbReference type="ARBA" id="ARBA00022771"/>
    </source>
</evidence>
<evidence type="ECO:0000313" key="6">
    <source>
        <dbReference type="EMBL" id="KAF7345698.1"/>
    </source>
</evidence>
<comment type="caution">
    <text evidence="6">The sequence shown here is derived from an EMBL/GenBank/DDBJ whole genome shotgun (WGS) entry which is preliminary data.</text>
</comment>
<feature type="domain" description="MYND-type" evidence="5">
    <location>
        <begin position="195"/>
        <end position="235"/>
    </location>
</feature>
<keyword evidence="2 4" id="KW-0863">Zinc-finger</keyword>
<gene>
    <name evidence="6" type="ORF">MVEN_01589800</name>
</gene>
<dbReference type="SUPFAM" id="SSF144232">
    <property type="entry name" value="HIT/MYND zinc finger-like"/>
    <property type="match status" value="1"/>
</dbReference>
<dbReference type="Gene3D" id="6.10.140.2220">
    <property type="match status" value="1"/>
</dbReference>
<dbReference type="EMBL" id="JACAZI010000013">
    <property type="protein sequence ID" value="KAF7345698.1"/>
    <property type="molecule type" value="Genomic_DNA"/>
</dbReference>
<dbReference type="OrthoDB" id="2881796at2759"/>
<dbReference type="Proteomes" id="UP000620124">
    <property type="component" value="Unassembled WGS sequence"/>
</dbReference>
<keyword evidence="7" id="KW-1185">Reference proteome</keyword>
<evidence type="ECO:0000259" key="5">
    <source>
        <dbReference type="PROSITE" id="PS50865"/>
    </source>
</evidence>
<dbReference type="AlphaFoldDB" id="A0A8H6XQM3"/>
<dbReference type="InterPro" id="IPR002893">
    <property type="entry name" value="Znf_MYND"/>
</dbReference>
<keyword evidence="1" id="KW-0479">Metal-binding</keyword>
<dbReference type="GO" id="GO:0008270">
    <property type="term" value="F:zinc ion binding"/>
    <property type="evidence" value="ECO:0007669"/>
    <property type="project" value="UniProtKB-KW"/>
</dbReference>
<evidence type="ECO:0000256" key="3">
    <source>
        <dbReference type="ARBA" id="ARBA00022833"/>
    </source>
</evidence>
<reference evidence="6" key="1">
    <citation type="submission" date="2020-05" db="EMBL/GenBank/DDBJ databases">
        <title>Mycena genomes resolve the evolution of fungal bioluminescence.</title>
        <authorList>
            <person name="Tsai I.J."/>
        </authorList>
    </citation>
    <scope>NUCLEOTIDE SEQUENCE</scope>
    <source>
        <strain evidence="6">CCC161011</strain>
    </source>
</reference>
<evidence type="ECO:0000313" key="7">
    <source>
        <dbReference type="Proteomes" id="UP000620124"/>
    </source>
</evidence>